<dbReference type="InParanoid" id="A0A7J8GQH1"/>
<dbReference type="AlphaFoldDB" id="A0A7J8GQH1"/>
<keyword evidence="3" id="KW-1185">Reference proteome</keyword>
<feature type="region of interest" description="Disordered" evidence="1">
    <location>
        <begin position="61"/>
        <end position="101"/>
    </location>
</feature>
<feature type="region of interest" description="Disordered" evidence="1">
    <location>
        <begin position="113"/>
        <end position="141"/>
    </location>
</feature>
<comment type="caution">
    <text evidence="2">The sequence shown here is derived from an EMBL/GenBank/DDBJ whole genome shotgun (WGS) entry which is preliminary data.</text>
</comment>
<evidence type="ECO:0000313" key="3">
    <source>
        <dbReference type="Proteomes" id="UP000550707"/>
    </source>
</evidence>
<name>A0A7J8GQH1_MOLMO</name>
<accession>A0A7J8GQH1</accession>
<proteinExistence type="predicted"/>
<reference evidence="2 3" key="1">
    <citation type="journal article" date="2020" name="Nature">
        <title>Six reference-quality genomes reveal evolution of bat adaptations.</title>
        <authorList>
            <person name="Jebb D."/>
            <person name="Huang Z."/>
            <person name="Pippel M."/>
            <person name="Hughes G.M."/>
            <person name="Lavrichenko K."/>
            <person name="Devanna P."/>
            <person name="Winkler S."/>
            <person name="Jermiin L.S."/>
            <person name="Skirmuntt E.C."/>
            <person name="Katzourakis A."/>
            <person name="Burkitt-Gray L."/>
            <person name="Ray D.A."/>
            <person name="Sullivan K.A.M."/>
            <person name="Roscito J.G."/>
            <person name="Kirilenko B.M."/>
            <person name="Davalos L.M."/>
            <person name="Corthals A.P."/>
            <person name="Power M.L."/>
            <person name="Jones G."/>
            <person name="Ransome R.D."/>
            <person name="Dechmann D.K.N."/>
            <person name="Locatelli A.G."/>
            <person name="Puechmaille S.J."/>
            <person name="Fedrigo O."/>
            <person name="Jarvis E.D."/>
            <person name="Hiller M."/>
            <person name="Vernes S.C."/>
            <person name="Myers E.W."/>
            <person name="Teeling E.C."/>
        </authorList>
    </citation>
    <scope>NUCLEOTIDE SEQUENCE [LARGE SCALE GENOMIC DNA]</scope>
    <source>
        <strain evidence="2">MMolMol1</strain>
        <tissue evidence="2">Muscle</tissue>
    </source>
</reference>
<dbReference type="Proteomes" id="UP000550707">
    <property type="component" value="Unassembled WGS sequence"/>
</dbReference>
<gene>
    <name evidence="2" type="ORF">HJG59_011224</name>
</gene>
<protein>
    <submittedName>
        <fullName evidence="2">Uncharacterized protein</fullName>
    </submittedName>
</protein>
<evidence type="ECO:0000256" key="1">
    <source>
        <dbReference type="SAM" id="MobiDB-lite"/>
    </source>
</evidence>
<dbReference type="EMBL" id="JACASF010000008">
    <property type="protein sequence ID" value="KAF6462160.1"/>
    <property type="molecule type" value="Genomic_DNA"/>
</dbReference>
<organism evidence="2 3">
    <name type="scientific">Molossus molossus</name>
    <name type="common">Pallas' mastiff bat</name>
    <name type="synonym">Vespertilio molossus</name>
    <dbReference type="NCBI Taxonomy" id="27622"/>
    <lineage>
        <taxon>Eukaryota</taxon>
        <taxon>Metazoa</taxon>
        <taxon>Chordata</taxon>
        <taxon>Craniata</taxon>
        <taxon>Vertebrata</taxon>
        <taxon>Euteleostomi</taxon>
        <taxon>Mammalia</taxon>
        <taxon>Eutheria</taxon>
        <taxon>Laurasiatheria</taxon>
        <taxon>Chiroptera</taxon>
        <taxon>Yangochiroptera</taxon>
        <taxon>Molossidae</taxon>
        <taxon>Molossus</taxon>
    </lineage>
</organism>
<evidence type="ECO:0000313" key="2">
    <source>
        <dbReference type="EMBL" id="KAF6462160.1"/>
    </source>
</evidence>
<sequence length="141" mass="14873">MGSTFTNNGNMTVLINKSTSSGVCRWADCGGPGSGLSAPDWDPRRVRCQPSRGRVAHGLLQEQVPMDSHRQLGPAPDSRLSPPPLCCPRAGARPQGLPWGRRTVDTAVHSSGLLRGPWAASPKSLLGTQPSPDPACRGTRA</sequence>